<proteinExistence type="predicted"/>
<dbReference type="Proteomes" id="UP001293593">
    <property type="component" value="Unassembled WGS sequence"/>
</dbReference>
<dbReference type="Pfam" id="PF00642">
    <property type="entry name" value="zf-CCCH"/>
    <property type="match status" value="1"/>
</dbReference>
<dbReference type="InterPro" id="IPR057444">
    <property type="entry name" value="Znf-CCCH_AtC3H23-like"/>
</dbReference>
<evidence type="ECO:0000256" key="2">
    <source>
        <dbReference type="ARBA" id="ARBA00022737"/>
    </source>
</evidence>
<dbReference type="InterPro" id="IPR000571">
    <property type="entry name" value="Znf_CCCH"/>
</dbReference>
<dbReference type="SMART" id="SM00356">
    <property type="entry name" value="ZnF_C3H1"/>
    <property type="match status" value="2"/>
</dbReference>
<dbReference type="GO" id="GO:0003677">
    <property type="term" value="F:DNA binding"/>
    <property type="evidence" value="ECO:0007669"/>
    <property type="project" value="UniProtKB-KW"/>
</dbReference>
<reference evidence="8" key="1">
    <citation type="submission" date="2023-10" db="EMBL/GenBank/DDBJ databases">
        <title>Chromosome-level genome of the transformable northern wattle, Acacia crassicarpa.</title>
        <authorList>
            <person name="Massaro I."/>
            <person name="Sinha N.R."/>
            <person name="Poethig S."/>
            <person name="Leichty A.R."/>
        </authorList>
    </citation>
    <scope>NUCLEOTIDE SEQUENCE</scope>
    <source>
        <strain evidence="8">Acra3RX</strain>
        <tissue evidence="8">Leaf</tissue>
    </source>
</reference>
<sequence length="395" mass="44737">MSTSECTEHKFFDETHHLLFPNKPIIRDMDNYMPPRKLLTRLGAAKTTLHDIASDTFRESPQFSSSDETLLRKFLPHNNLEPSDDDDSDPYSSEHFRMYEFKVRRCNRSRSHDWTDCPFAHPGEKARRRDPRKYHYSGIICPEYRRSGACKRGDSCEFAHGVFECWLHPARYKTEACKDGKNCKRKVCFFAHTPRQLRILPSNNCSASSPDQISDSNKNKFLKSSLRSNNCCMFCHRSPKANNSSPTSTLFGMSHFSPPLSPSSPVSPINTGHTTNGLSPISWYNERIKGSEVYNNEGMIMSYRGALTELMSSLEVLNFNEASSSSPEIISATTPNNQSPNMYWLDVSTALSASRRFSSTGKFLNESRMVDDDNKNGSSSSATDPDLGWVNDLLI</sequence>
<gene>
    <name evidence="8" type="ORF">QN277_008520</name>
</gene>
<keyword evidence="9" id="KW-1185">Reference proteome</keyword>
<dbReference type="PANTHER" id="PTHR14493:SF90">
    <property type="entry name" value="ZINC FINGER CCCH DOMAIN-CONTAINING PROTEIN 2"/>
    <property type="match status" value="1"/>
</dbReference>
<organism evidence="8 9">
    <name type="scientific">Acacia crassicarpa</name>
    <name type="common">northern wattle</name>
    <dbReference type="NCBI Taxonomy" id="499986"/>
    <lineage>
        <taxon>Eukaryota</taxon>
        <taxon>Viridiplantae</taxon>
        <taxon>Streptophyta</taxon>
        <taxon>Embryophyta</taxon>
        <taxon>Tracheophyta</taxon>
        <taxon>Spermatophyta</taxon>
        <taxon>Magnoliopsida</taxon>
        <taxon>eudicotyledons</taxon>
        <taxon>Gunneridae</taxon>
        <taxon>Pentapetalae</taxon>
        <taxon>rosids</taxon>
        <taxon>fabids</taxon>
        <taxon>Fabales</taxon>
        <taxon>Fabaceae</taxon>
        <taxon>Caesalpinioideae</taxon>
        <taxon>mimosoid clade</taxon>
        <taxon>Acacieae</taxon>
        <taxon>Acacia</taxon>
    </lineage>
</organism>
<dbReference type="FunFam" id="3.30.1370.210:FF:000009">
    <property type="entry name" value="Zinc finger CCCH domain-containing protein 66"/>
    <property type="match status" value="1"/>
</dbReference>
<dbReference type="InterPro" id="IPR036855">
    <property type="entry name" value="Znf_CCCH_sf"/>
</dbReference>
<accession>A0AAE1M6R2</accession>
<evidence type="ECO:0000256" key="6">
    <source>
        <dbReference type="PROSITE-ProRule" id="PRU00723"/>
    </source>
</evidence>
<dbReference type="AlphaFoldDB" id="A0AAE1M6R2"/>
<dbReference type="SUPFAM" id="SSF90229">
    <property type="entry name" value="CCCH zinc finger"/>
    <property type="match status" value="1"/>
</dbReference>
<evidence type="ECO:0000313" key="9">
    <source>
        <dbReference type="Proteomes" id="UP001293593"/>
    </source>
</evidence>
<dbReference type="Pfam" id="PF25512">
    <property type="entry name" value="zf-CCCH_AtC3H23"/>
    <property type="match status" value="1"/>
</dbReference>
<protein>
    <recommendedName>
        <fullName evidence="7">C3H1-type domain-containing protein</fullName>
    </recommendedName>
</protein>
<dbReference type="GO" id="GO:0008270">
    <property type="term" value="F:zinc ion binding"/>
    <property type="evidence" value="ECO:0007669"/>
    <property type="project" value="UniProtKB-KW"/>
</dbReference>
<dbReference type="PROSITE" id="PS50103">
    <property type="entry name" value="ZF_C3H1"/>
    <property type="match status" value="1"/>
</dbReference>
<dbReference type="PANTHER" id="PTHR14493">
    <property type="entry name" value="UNKEMPT FAMILY MEMBER"/>
    <property type="match status" value="1"/>
</dbReference>
<evidence type="ECO:0000256" key="4">
    <source>
        <dbReference type="ARBA" id="ARBA00022833"/>
    </source>
</evidence>
<keyword evidence="3 6" id="KW-0863">Zinc-finger</keyword>
<feature type="zinc finger region" description="C3H1-type" evidence="6">
    <location>
        <begin position="136"/>
        <end position="163"/>
    </location>
</feature>
<name>A0AAE1M6R2_9FABA</name>
<evidence type="ECO:0000256" key="5">
    <source>
        <dbReference type="ARBA" id="ARBA00023125"/>
    </source>
</evidence>
<dbReference type="GO" id="GO:0006355">
    <property type="term" value="P:regulation of DNA-templated transcription"/>
    <property type="evidence" value="ECO:0007669"/>
    <property type="project" value="UniProtKB-ARBA"/>
</dbReference>
<keyword evidence="4 6" id="KW-0862">Zinc</keyword>
<comment type="caution">
    <text evidence="8">The sequence shown here is derived from an EMBL/GenBank/DDBJ whole genome shotgun (WGS) entry which is preliminary data.</text>
</comment>
<dbReference type="InterPro" id="IPR045234">
    <property type="entry name" value="Unkempt-like"/>
</dbReference>
<dbReference type="Gene3D" id="3.30.1370.210">
    <property type="match status" value="1"/>
</dbReference>
<feature type="domain" description="C3H1-type" evidence="7">
    <location>
        <begin position="136"/>
        <end position="163"/>
    </location>
</feature>
<evidence type="ECO:0000256" key="3">
    <source>
        <dbReference type="ARBA" id="ARBA00022771"/>
    </source>
</evidence>
<evidence type="ECO:0000256" key="1">
    <source>
        <dbReference type="ARBA" id="ARBA00022723"/>
    </source>
</evidence>
<evidence type="ECO:0000313" key="8">
    <source>
        <dbReference type="EMBL" id="KAK4255532.1"/>
    </source>
</evidence>
<dbReference type="EMBL" id="JAWXYG010000013">
    <property type="protein sequence ID" value="KAK4255532.1"/>
    <property type="molecule type" value="Genomic_DNA"/>
</dbReference>
<keyword evidence="1 6" id="KW-0479">Metal-binding</keyword>
<keyword evidence="2" id="KW-0677">Repeat</keyword>
<keyword evidence="5" id="KW-0238">DNA-binding</keyword>
<evidence type="ECO:0000259" key="7">
    <source>
        <dbReference type="PROSITE" id="PS50103"/>
    </source>
</evidence>